<sequence length="182" mass="20126">MLSHSKTFIAILASAAYLPSTLGCIWFNATLHQGANVANSAEEAINLQKEKTTGGQVGDVRLDVYFWDDKDNDDIVEPLKDAFCTGVDLKPYADNTWVVPCTPEEKQVELDIVYNPDITEGGVLISVFKYKNPRVQAEASNNPDKDLIYTFNTDSKDGKGEFFEDKIFCRDCTGSAGQPLKC</sequence>
<gene>
    <name evidence="1" type="ORF">CBER1_06190</name>
</gene>
<name>A0A2S6C4I3_9PEZI</name>
<reference evidence="2" key="1">
    <citation type="journal article" date="2017" name="bioRxiv">
        <title>Conservation of a gene cluster reveals novel cercosporin biosynthetic mechanisms and extends production to the genus Colletotrichum.</title>
        <authorList>
            <person name="de Jonge R."/>
            <person name="Ebert M.K."/>
            <person name="Huitt-Roehl C.R."/>
            <person name="Pal P."/>
            <person name="Suttle J.C."/>
            <person name="Spanner R.E."/>
            <person name="Neubauer J.D."/>
            <person name="Jurick W.M.II."/>
            <person name="Stott K.A."/>
            <person name="Secor G.A."/>
            <person name="Thomma B.P.H.J."/>
            <person name="Van de Peer Y."/>
            <person name="Townsend C.A."/>
            <person name="Bolton M.D."/>
        </authorList>
    </citation>
    <scope>NUCLEOTIDE SEQUENCE [LARGE SCALE GENOMIC DNA]</scope>
    <source>
        <strain evidence="2">CBS538.71</strain>
    </source>
</reference>
<evidence type="ECO:0000313" key="1">
    <source>
        <dbReference type="EMBL" id="PPJ54631.1"/>
    </source>
</evidence>
<dbReference type="AlphaFoldDB" id="A0A2S6C4I3"/>
<keyword evidence="2" id="KW-1185">Reference proteome</keyword>
<dbReference type="PROSITE" id="PS51257">
    <property type="entry name" value="PROKAR_LIPOPROTEIN"/>
    <property type="match status" value="1"/>
</dbReference>
<proteinExistence type="predicted"/>
<comment type="caution">
    <text evidence="1">The sequence shown here is derived from an EMBL/GenBank/DDBJ whole genome shotgun (WGS) entry which is preliminary data.</text>
</comment>
<evidence type="ECO:0000313" key="2">
    <source>
        <dbReference type="Proteomes" id="UP000237631"/>
    </source>
</evidence>
<protein>
    <submittedName>
        <fullName evidence="1">Uncharacterized protein</fullName>
    </submittedName>
</protein>
<accession>A0A2S6C4I3</accession>
<dbReference type="EMBL" id="PNEN01000560">
    <property type="protein sequence ID" value="PPJ54631.1"/>
    <property type="molecule type" value="Genomic_DNA"/>
</dbReference>
<dbReference type="Proteomes" id="UP000237631">
    <property type="component" value="Unassembled WGS sequence"/>
</dbReference>
<dbReference type="OrthoDB" id="3631687at2759"/>
<organism evidence="1 2">
    <name type="scientific">Cercospora berteroae</name>
    <dbReference type="NCBI Taxonomy" id="357750"/>
    <lineage>
        <taxon>Eukaryota</taxon>
        <taxon>Fungi</taxon>
        <taxon>Dikarya</taxon>
        <taxon>Ascomycota</taxon>
        <taxon>Pezizomycotina</taxon>
        <taxon>Dothideomycetes</taxon>
        <taxon>Dothideomycetidae</taxon>
        <taxon>Mycosphaerellales</taxon>
        <taxon>Mycosphaerellaceae</taxon>
        <taxon>Cercospora</taxon>
    </lineage>
</organism>